<dbReference type="KEGG" id="tgy:X802_10575"/>
<proteinExistence type="predicted"/>
<evidence type="ECO:0000313" key="2">
    <source>
        <dbReference type="Proteomes" id="UP000062043"/>
    </source>
</evidence>
<protein>
    <submittedName>
        <fullName evidence="1">Uncharacterized protein</fullName>
    </submittedName>
</protein>
<name>A0A0X1KNN2_9EURY</name>
<dbReference type="PATRIC" id="fig|1432656.3.peg.2067"/>
<organism evidence="1 2">
    <name type="scientific">Thermococcus guaymasensis DSM 11113</name>
    <dbReference type="NCBI Taxonomy" id="1432656"/>
    <lineage>
        <taxon>Archaea</taxon>
        <taxon>Methanobacteriati</taxon>
        <taxon>Methanobacteriota</taxon>
        <taxon>Thermococci</taxon>
        <taxon>Thermococcales</taxon>
        <taxon>Thermococcaceae</taxon>
        <taxon>Thermococcus</taxon>
    </lineage>
</organism>
<dbReference type="STRING" id="1432656.X802_10575"/>
<reference evidence="1 2" key="1">
    <citation type="submission" date="2014-01" db="EMBL/GenBank/DDBJ databases">
        <title>Genome sequencing of Thermococcus guaymasensis.</title>
        <authorList>
            <person name="Zhang X."/>
            <person name="Alvare G."/>
            <person name="Fristensky B."/>
            <person name="Chen L."/>
            <person name="Suen T."/>
            <person name="Chen Q."/>
            <person name="Ma K."/>
        </authorList>
    </citation>
    <scope>NUCLEOTIDE SEQUENCE [LARGE SCALE GENOMIC DNA]</scope>
    <source>
        <strain evidence="1 2">DSM 11113</strain>
    </source>
</reference>
<accession>A0A0X1KNN2</accession>
<evidence type="ECO:0000313" key="1">
    <source>
        <dbReference type="EMBL" id="AJC72835.1"/>
    </source>
</evidence>
<keyword evidence="2" id="KW-1185">Reference proteome</keyword>
<dbReference type="Proteomes" id="UP000062043">
    <property type="component" value="Chromosome"/>
</dbReference>
<sequence>MMDMAWNEWIVGHAKTTVTLFGEKAWWPPHKGGKKDERK</sequence>
<dbReference type="AlphaFoldDB" id="A0A0X1KNN2"/>
<dbReference type="EMBL" id="CP007140">
    <property type="protein sequence ID" value="AJC72835.1"/>
    <property type="molecule type" value="Genomic_DNA"/>
</dbReference>
<gene>
    <name evidence="1" type="ORF">X802_10575</name>
</gene>